<evidence type="ECO:0000313" key="2">
    <source>
        <dbReference type="EMBL" id="KAJ1156726.1"/>
    </source>
</evidence>
<name>A0AAV7RV88_PLEWA</name>
<dbReference type="Proteomes" id="UP001066276">
    <property type="component" value="Chromosome 5"/>
</dbReference>
<protein>
    <submittedName>
        <fullName evidence="2">Uncharacterized protein</fullName>
    </submittedName>
</protein>
<proteinExistence type="predicted"/>
<dbReference type="AlphaFoldDB" id="A0AAV7RV88"/>
<feature type="region of interest" description="Disordered" evidence="1">
    <location>
        <begin position="75"/>
        <end position="112"/>
    </location>
</feature>
<evidence type="ECO:0000256" key="1">
    <source>
        <dbReference type="SAM" id="MobiDB-lite"/>
    </source>
</evidence>
<keyword evidence="3" id="KW-1185">Reference proteome</keyword>
<gene>
    <name evidence="2" type="ORF">NDU88_009444</name>
</gene>
<comment type="caution">
    <text evidence="2">The sequence shown here is derived from an EMBL/GenBank/DDBJ whole genome shotgun (WGS) entry which is preliminary data.</text>
</comment>
<dbReference type="EMBL" id="JANPWB010000009">
    <property type="protein sequence ID" value="KAJ1156726.1"/>
    <property type="molecule type" value="Genomic_DNA"/>
</dbReference>
<sequence>MAAADASLTDAKPDKILKAIVNTRQDLCNQVDAVAVEVRLFRNDRKKLTGRVTQMEHTLDEIRTAKTWRVKFGPLRPKPGNWRTGPKTLYGDPAVTTSESLGSLREQRAQTR</sequence>
<organism evidence="2 3">
    <name type="scientific">Pleurodeles waltl</name>
    <name type="common">Iberian ribbed newt</name>
    <dbReference type="NCBI Taxonomy" id="8319"/>
    <lineage>
        <taxon>Eukaryota</taxon>
        <taxon>Metazoa</taxon>
        <taxon>Chordata</taxon>
        <taxon>Craniata</taxon>
        <taxon>Vertebrata</taxon>
        <taxon>Euteleostomi</taxon>
        <taxon>Amphibia</taxon>
        <taxon>Batrachia</taxon>
        <taxon>Caudata</taxon>
        <taxon>Salamandroidea</taxon>
        <taxon>Salamandridae</taxon>
        <taxon>Pleurodelinae</taxon>
        <taxon>Pleurodeles</taxon>
    </lineage>
</organism>
<accession>A0AAV7RV88</accession>
<reference evidence="2" key="1">
    <citation type="journal article" date="2022" name="bioRxiv">
        <title>Sequencing and chromosome-scale assembly of the giantPleurodeles waltlgenome.</title>
        <authorList>
            <person name="Brown T."/>
            <person name="Elewa A."/>
            <person name="Iarovenko S."/>
            <person name="Subramanian E."/>
            <person name="Araus A.J."/>
            <person name="Petzold A."/>
            <person name="Susuki M."/>
            <person name="Suzuki K.-i.T."/>
            <person name="Hayashi T."/>
            <person name="Toyoda A."/>
            <person name="Oliveira C."/>
            <person name="Osipova E."/>
            <person name="Leigh N.D."/>
            <person name="Simon A."/>
            <person name="Yun M.H."/>
        </authorList>
    </citation>
    <scope>NUCLEOTIDE SEQUENCE</scope>
    <source>
        <strain evidence="2">20211129_DDA</strain>
        <tissue evidence="2">Liver</tissue>
    </source>
</reference>
<evidence type="ECO:0000313" key="3">
    <source>
        <dbReference type="Proteomes" id="UP001066276"/>
    </source>
</evidence>